<keyword evidence="6" id="KW-1017">Isopeptide bond</keyword>
<dbReference type="PANTHER" id="PTHR12731">
    <property type="entry name" value="TRANSLOCON-ASSOCIATED PROTEIN, DELTA SUBUNIT"/>
    <property type="match status" value="1"/>
</dbReference>
<feature type="chain" id="PRO_5002905255" description="Translocon-associated protein subunit delta" evidence="15">
    <location>
        <begin position="21"/>
        <end position="178"/>
    </location>
</feature>
<sequence length="178" mass="18865">MAAKMLVGLVFLGLGAFVSGEKCEGLEVTSSSSYTSSDSSPLTHVPFVADFSLKCSKGSLSMIYARVPTANEAQVLLRPVIRSGESGANRFQVSWTVESKKAKSGDYPIQLFDEEGYSALKRALEAGESIAAVKPVASVVVSHKGAFNGHNINSELLATILSAFIFYVAYTSKSSLLA</sequence>
<keyword evidence="12" id="KW-0472">Membrane</keyword>
<dbReference type="InterPro" id="IPR008855">
    <property type="entry name" value="TRAP-delta"/>
</dbReference>
<keyword evidence="13" id="KW-1015">Disulfide bond</keyword>
<accession>C1BQ25</accession>
<proteinExistence type="evidence at transcript level"/>
<keyword evidence="8 15" id="KW-0732">Signal</keyword>
<evidence type="ECO:0000256" key="9">
    <source>
        <dbReference type="ARBA" id="ARBA00022824"/>
    </source>
</evidence>
<evidence type="ECO:0000256" key="14">
    <source>
        <dbReference type="ARBA" id="ARBA00031791"/>
    </source>
</evidence>
<evidence type="ECO:0000256" key="10">
    <source>
        <dbReference type="ARBA" id="ARBA00022843"/>
    </source>
</evidence>
<comment type="subcellular location">
    <subcellularLocation>
        <location evidence="2">Endoplasmic reticulum membrane</location>
        <topology evidence="2">Single-pass type I membrane protein</topology>
    </subcellularLocation>
</comment>
<reference evidence="16" key="1">
    <citation type="submission" date="2009-03" db="EMBL/GenBank/DDBJ databases">
        <title>Caligus rogercresseyi ESTs and full-length cDNAs.</title>
        <authorList>
            <person name="Yasuike M."/>
            <person name="von Schalburg K."/>
            <person name="Cooper G."/>
            <person name="Leong J."/>
            <person name="Jones S.R.M."/>
            <person name="Koop B.F."/>
        </authorList>
    </citation>
    <scope>NUCLEOTIDE SEQUENCE</scope>
    <source>
        <tissue evidence="16">Whole tissue</tissue>
    </source>
</reference>
<comment type="function">
    <text evidence="1">TRAP proteins are part of a complex whose function is to bind calcium to the ER membrane and thereby regulate the retention of ER resident proteins.</text>
</comment>
<dbReference type="EMBL" id="BT076704">
    <property type="protein sequence ID" value="ACO11128.1"/>
    <property type="molecule type" value="mRNA"/>
</dbReference>
<evidence type="ECO:0000256" key="7">
    <source>
        <dbReference type="ARBA" id="ARBA00022692"/>
    </source>
</evidence>
<dbReference type="Pfam" id="PF05404">
    <property type="entry name" value="TRAP-delta"/>
    <property type="match status" value="1"/>
</dbReference>
<gene>
    <name evidence="16" type="primary">SSRD</name>
</gene>
<keyword evidence="10" id="KW-0832">Ubl conjugation</keyword>
<dbReference type="PANTHER" id="PTHR12731:SF1">
    <property type="entry name" value="TRANSLOCON-ASSOCIATED PROTEIN SUBUNIT DELTA"/>
    <property type="match status" value="1"/>
</dbReference>
<comment type="subunit">
    <text evidence="4">Heterotetramer of TRAP-alpha, TRAP-beta, TRAP-delta and TRAP-gamma.</text>
</comment>
<dbReference type="GO" id="GO:0005789">
    <property type="term" value="C:endoplasmic reticulum membrane"/>
    <property type="evidence" value="ECO:0007669"/>
    <property type="project" value="UniProtKB-SubCell"/>
</dbReference>
<keyword evidence="7" id="KW-0812">Transmembrane</keyword>
<evidence type="ECO:0000256" key="8">
    <source>
        <dbReference type="ARBA" id="ARBA00022729"/>
    </source>
</evidence>
<dbReference type="AlphaFoldDB" id="C1BQ25"/>
<name>C1BQ25_CALRO</name>
<evidence type="ECO:0000256" key="11">
    <source>
        <dbReference type="ARBA" id="ARBA00022989"/>
    </source>
</evidence>
<evidence type="ECO:0000256" key="5">
    <source>
        <dbReference type="ARBA" id="ARBA00014387"/>
    </source>
</evidence>
<evidence type="ECO:0000256" key="12">
    <source>
        <dbReference type="ARBA" id="ARBA00023136"/>
    </source>
</evidence>
<protein>
    <recommendedName>
        <fullName evidence="5">Translocon-associated protein subunit delta</fullName>
    </recommendedName>
    <alternativeName>
        <fullName evidence="14">Signal sequence receptor subunit delta</fullName>
    </alternativeName>
</protein>
<evidence type="ECO:0000313" key="16">
    <source>
        <dbReference type="EMBL" id="ACO11128.1"/>
    </source>
</evidence>
<comment type="similarity">
    <text evidence="3">Belongs to the TRAP-delta family.</text>
</comment>
<organism evidence="16">
    <name type="scientific">Caligus rogercresseyi</name>
    <name type="common">Sea louse</name>
    <dbReference type="NCBI Taxonomy" id="217165"/>
    <lineage>
        <taxon>Eukaryota</taxon>
        <taxon>Metazoa</taxon>
        <taxon>Ecdysozoa</taxon>
        <taxon>Arthropoda</taxon>
        <taxon>Crustacea</taxon>
        <taxon>Multicrustacea</taxon>
        <taxon>Hexanauplia</taxon>
        <taxon>Copepoda</taxon>
        <taxon>Siphonostomatoida</taxon>
        <taxon>Caligidae</taxon>
        <taxon>Caligus</taxon>
    </lineage>
</organism>
<evidence type="ECO:0000256" key="1">
    <source>
        <dbReference type="ARBA" id="ARBA00002838"/>
    </source>
</evidence>
<feature type="signal peptide" evidence="15">
    <location>
        <begin position="1"/>
        <end position="20"/>
    </location>
</feature>
<keyword evidence="11" id="KW-1133">Transmembrane helix</keyword>
<evidence type="ECO:0000256" key="4">
    <source>
        <dbReference type="ARBA" id="ARBA00011819"/>
    </source>
</evidence>
<evidence type="ECO:0000256" key="15">
    <source>
        <dbReference type="SAM" id="SignalP"/>
    </source>
</evidence>
<evidence type="ECO:0000256" key="3">
    <source>
        <dbReference type="ARBA" id="ARBA00009294"/>
    </source>
</evidence>
<evidence type="ECO:0000256" key="13">
    <source>
        <dbReference type="ARBA" id="ARBA00023157"/>
    </source>
</evidence>
<evidence type="ECO:0000256" key="6">
    <source>
        <dbReference type="ARBA" id="ARBA00022499"/>
    </source>
</evidence>
<evidence type="ECO:0000256" key="2">
    <source>
        <dbReference type="ARBA" id="ARBA00004115"/>
    </source>
</evidence>
<keyword evidence="9" id="KW-0256">Endoplasmic reticulum</keyword>